<evidence type="ECO:0000256" key="1">
    <source>
        <dbReference type="ARBA" id="ARBA00006885"/>
    </source>
</evidence>
<evidence type="ECO:0000313" key="5">
    <source>
        <dbReference type="EMBL" id="KAK4211651.1"/>
    </source>
</evidence>
<dbReference type="Proteomes" id="UP001301769">
    <property type="component" value="Unassembled WGS sequence"/>
</dbReference>
<dbReference type="CDD" id="cd07813">
    <property type="entry name" value="COQ10p_like"/>
    <property type="match status" value="1"/>
</dbReference>
<dbReference type="InterPro" id="IPR044996">
    <property type="entry name" value="COQ10-like"/>
</dbReference>
<comment type="similarity">
    <text evidence="1">Belongs to the COQ10 family.</text>
</comment>
<sequence length="298" mass="31921">MASVGSLKTAVRQITPSSASSLLRRTTPVLQSTCASRRCLSSVPRRITRHSPRSTYSISRSGCSPKRHSSSTSWLLSALPNLAASSPPQTIHASRVLPYPPAQVYNLIADVGAYRTFLPHCSSSLVRAWASPPAGQQPQDQEHGTIIRAPALADLTAGWGPFTETYTSRVYCVPPGKASAEDGAGVGIVEAVSGKAATTLSPEVLEPLGYDEAKLRQNAAMPFVESGLFESLVTRWTVRPLNTAGATEQTSEVTLTVKFQFVNAMLGHAVGQLAKEKANEMIQAFETRARQLYGKKGI</sequence>
<dbReference type="AlphaFoldDB" id="A0AAN6Y5C4"/>
<keyword evidence="6" id="KW-1185">Reference proteome</keyword>
<reference evidence="5" key="2">
    <citation type="submission" date="2023-05" db="EMBL/GenBank/DDBJ databases">
        <authorList>
            <consortium name="Lawrence Berkeley National Laboratory"/>
            <person name="Steindorff A."/>
            <person name="Hensen N."/>
            <person name="Bonometti L."/>
            <person name="Westerberg I."/>
            <person name="Brannstrom I.O."/>
            <person name="Guillou S."/>
            <person name="Cros-Aarteil S."/>
            <person name="Calhoun S."/>
            <person name="Haridas S."/>
            <person name="Kuo A."/>
            <person name="Mondo S."/>
            <person name="Pangilinan J."/>
            <person name="Riley R."/>
            <person name="Labutti K."/>
            <person name="Andreopoulos B."/>
            <person name="Lipzen A."/>
            <person name="Chen C."/>
            <person name="Yanf M."/>
            <person name="Daum C."/>
            <person name="Ng V."/>
            <person name="Clum A."/>
            <person name="Ohm R."/>
            <person name="Martin F."/>
            <person name="Silar P."/>
            <person name="Natvig D."/>
            <person name="Lalanne C."/>
            <person name="Gautier V."/>
            <person name="Ament-Velasquez S.L."/>
            <person name="Kruys A."/>
            <person name="Hutchinson M.I."/>
            <person name="Powell A.J."/>
            <person name="Barry K."/>
            <person name="Miller A.N."/>
            <person name="Grigoriev I.V."/>
            <person name="Debuchy R."/>
            <person name="Gladieux P."/>
            <person name="Thoren M.H."/>
            <person name="Johannesson H."/>
        </authorList>
    </citation>
    <scope>NUCLEOTIDE SEQUENCE</scope>
    <source>
        <strain evidence="5">PSN293</strain>
    </source>
</reference>
<accession>A0AAN6Y5C4</accession>
<dbReference type="EMBL" id="MU858144">
    <property type="protein sequence ID" value="KAK4211651.1"/>
    <property type="molecule type" value="Genomic_DNA"/>
</dbReference>
<dbReference type="PANTHER" id="PTHR12901">
    <property type="entry name" value="SPERM PROTEIN HOMOLOG"/>
    <property type="match status" value="1"/>
</dbReference>
<organism evidence="5 6">
    <name type="scientific">Rhypophila decipiens</name>
    <dbReference type="NCBI Taxonomy" id="261697"/>
    <lineage>
        <taxon>Eukaryota</taxon>
        <taxon>Fungi</taxon>
        <taxon>Dikarya</taxon>
        <taxon>Ascomycota</taxon>
        <taxon>Pezizomycotina</taxon>
        <taxon>Sordariomycetes</taxon>
        <taxon>Sordariomycetidae</taxon>
        <taxon>Sordariales</taxon>
        <taxon>Naviculisporaceae</taxon>
        <taxon>Rhypophila</taxon>
    </lineage>
</organism>
<protein>
    <submittedName>
        <fullName evidence="5">Dehydrase and lipid transport-domain-containing protein</fullName>
    </submittedName>
</protein>
<evidence type="ECO:0000256" key="2">
    <source>
        <dbReference type="ARBA" id="ARBA00011814"/>
    </source>
</evidence>
<evidence type="ECO:0000313" key="6">
    <source>
        <dbReference type="Proteomes" id="UP001301769"/>
    </source>
</evidence>
<reference evidence="5" key="1">
    <citation type="journal article" date="2023" name="Mol. Phylogenet. Evol.">
        <title>Genome-scale phylogeny and comparative genomics of the fungal order Sordariales.</title>
        <authorList>
            <person name="Hensen N."/>
            <person name="Bonometti L."/>
            <person name="Westerberg I."/>
            <person name="Brannstrom I.O."/>
            <person name="Guillou S."/>
            <person name="Cros-Aarteil S."/>
            <person name="Calhoun S."/>
            <person name="Haridas S."/>
            <person name="Kuo A."/>
            <person name="Mondo S."/>
            <person name="Pangilinan J."/>
            <person name="Riley R."/>
            <person name="LaButti K."/>
            <person name="Andreopoulos B."/>
            <person name="Lipzen A."/>
            <person name="Chen C."/>
            <person name="Yan M."/>
            <person name="Daum C."/>
            <person name="Ng V."/>
            <person name="Clum A."/>
            <person name="Steindorff A."/>
            <person name="Ohm R.A."/>
            <person name="Martin F."/>
            <person name="Silar P."/>
            <person name="Natvig D.O."/>
            <person name="Lalanne C."/>
            <person name="Gautier V."/>
            <person name="Ament-Velasquez S.L."/>
            <person name="Kruys A."/>
            <person name="Hutchinson M.I."/>
            <person name="Powell A.J."/>
            <person name="Barry K."/>
            <person name="Miller A.N."/>
            <person name="Grigoriev I.V."/>
            <person name="Debuchy R."/>
            <person name="Gladieux P."/>
            <person name="Hiltunen Thoren M."/>
            <person name="Johannesson H."/>
        </authorList>
    </citation>
    <scope>NUCLEOTIDE SEQUENCE</scope>
    <source>
        <strain evidence="5">PSN293</strain>
    </source>
</reference>
<dbReference type="PANTHER" id="PTHR12901:SF10">
    <property type="entry name" value="COENZYME Q-BINDING PROTEIN COQ10, MITOCHONDRIAL"/>
    <property type="match status" value="1"/>
</dbReference>
<dbReference type="Pfam" id="PF03364">
    <property type="entry name" value="Polyketide_cyc"/>
    <property type="match status" value="1"/>
</dbReference>
<proteinExistence type="inferred from homology"/>
<dbReference type="Gene3D" id="3.30.530.20">
    <property type="match status" value="1"/>
</dbReference>
<evidence type="ECO:0000259" key="4">
    <source>
        <dbReference type="Pfam" id="PF03364"/>
    </source>
</evidence>
<dbReference type="SUPFAM" id="SSF55961">
    <property type="entry name" value="Bet v1-like"/>
    <property type="match status" value="1"/>
</dbReference>
<gene>
    <name evidence="5" type="ORF">QBC37DRAFT_10608</name>
</gene>
<dbReference type="GO" id="GO:0045333">
    <property type="term" value="P:cellular respiration"/>
    <property type="evidence" value="ECO:0007669"/>
    <property type="project" value="InterPro"/>
</dbReference>
<dbReference type="InterPro" id="IPR023393">
    <property type="entry name" value="START-like_dom_sf"/>
</dbReference>
<feature type="domain" description="Coenzyme Q-binding protein COQ10 START" evidence="4">
    <location>
        <begin position="97"/>
        <end position="286"/>
    </location>
</feature>
<dbReference type="GO" id="GO:0005739">
    <property type="term" value="C:mitochondrion"/>
    <property type="evidence" value="ECO:0007669"/>
    <property type="project" value="TreeGrafter"/>
</dbReference>
<comment type="function">
    <text evidence="3">Required for the function of coenzyme Q in the respiratory chain. May serve as a chaperone or may be involved in the transport of Q6 from its site of synthesis to the catalytic sites of the respiratory complexes.</text>
</comment>
<comment type="caution">
    <text evidence="5">The sequence shown here is derived from an EMBL/GenBank/DDBJ whole genome shotgun (WGS) entry which is preliminary data.</text>
</comment>
<comment type="subunit">
    <text evidence="2">Interacts with coenzyme Q.</text>
</comment>
<dbReference type="InterPro" id="IPR005031">
    <property type="entry name" value="COQ10_START"/>
</dbReference>
<dbReference type="GO" id="GO:0048039">
    <property type="term" value="F:ubiquinone binding"/>
    <property type="evidence" value="ECO:0007669"/>
    <property type="project" value="InterPro"/>
</dbReference>
<evidence type="ECO:0000256" key="3">
    <source>
        <dbReference type="ARBA" id="ARBA00024947"/>
    </source>
</evidence>
<name>A0AAN6Y5C4_9PEZI</name>